<gene>
    <name evidence="2" type="primary">pdeM</name>
    <name evidence="2" type="ORF">GTQ48_06790</name>
</gene>
<dbReference type="InterPro" id="IPR004843">
    <property type="entry name" value="Calcineurin-like_PHP"/>
</dbReference>
<dbReference type="GO" id="GO:0016874">
    <property type="term" value="F:ligase activity"/>
    <property type="evidence" value="ECO:0007669"/>
    <property type="project" value="UniProtKB-KW"/>
</dbReference>
<keyword evidence="2" id="KW-0255">Endonuclease</keyword>
<sequence length="250" mass="28105">MAISDSWLTTQLAKRKLSITKFAGLLWVLDARGVAYLPALDWLVVSDLHLEKGSYLRSYGNPLPSVDSQATLKRLALIIKDYQPARVISLGDSFHDKHSMARMTAEDRAFLCNLVSQVTQWSWVEGNHDPDLPEGIPGEACEEIHLNKEGAYDVVFRHEPEAGLENNLGNNTKTGNRAQIIGHFHPKMRTAISRRRYSGKCFISTSQLFVMPAFGQFTGGLDIEDEVMLSLLAKNERNTFMMYDGIIFKT</sequence>
<comment type="caution">
    <text evidence="2">The sequence shown here is derived from an EMBL/GenBank/DDBJ whole genome shotgun (WGS) entry which is preliminary data.</text>
</comment>
<dbReference type="RefSeq" id="WP_163105794.1">
    <property type="nucleotide sequence ID" value="NZ_JAAAWO010000004.1"/>
</dbReference>
<dbReference type="GO" id="GO:0004519">
    <property type="term" value="F:endonuclease activity"/>
    <property type="evidence" value="ECO:0007669"/>
    <property type="project" value="UniProtKB-KW"/>
</dbReference>
<protein>
    <submittedName>
        <fullName evidence="2">Ligase-associated DNA damage response endonuclease PdeM</fullName>
        <ecNumber evidence="2">3.1.-.-</ecNumber>
    </submittedName>
</protein>
<evidence type="ECO:0000313" key="2">
    <source>
        <dbReference type="EMBL" id="NDW15220.1"/>
    </source>
</evidence>
<dbReference type="InterPro" id="IPR026336">
    <property type="entry name" value="PdeM-like"/>
</dbReference>
<proteinExistence type="predicted"/>
<keyword evidence="2" id="KW-0436">Ligase</keyword>
<dbReference type="Proteomes" id="UP000471381">
    <property type="component" value="Unassembled WGS sequence"/>
</dbReference>
<dbReference type="InterPro" id="IPR024173">
    <property type="entry name" value="Pesterase_MJ0037-like"/>
</dbReference>
<feature type="domain" description="Calcineurin-like phosphoesterase" evidence="1">
    <location>
        <begin position="43"/>
        <end position="167"/>
    </location>
</feature>
<dbReference type="EC" id="3.1.-.-" evidence="2"/>
<accession>A0A6N9TDI8</accession>
<evidence type="ECO:0000313" key="3">
    <source>
        <dbReference type="Proteomes" id="UP000471381"/>
    </source>
</evidence>
<keyword evidence="3" id="KW-1185">Reference proteome</keyword>
<dbReference type="PANTHER" id="PTHR39323">
    <property type="entry name" value="BLR1149 PROTEIN"/>
    <property type="match status" value="1"/>
</dbReference>
<reference evidence="2 3" key="1">
    <citation type="submission" date="2020-01" db="EMBL/GenBank/DDBJ databases">
        <title>Genomes of bacteria type strains.</title>
        <authorList>
            <person name="Chen J."/>
            <person name="Zhu S."/>
            <person name="Yang J."/>
        </authorList>
    </citation>
    <scope>NUCLEOTIDE SEQUENCE [LARGE SCALE GENOMIC DNA]</scope>
    <source>
        <strain evidence="2 3">LMG 24078</strain>
    </source>
</reference>
<dbReference type="PIRSF" id="PIRSF000887">
    <property type="entry name" value="Pesterase_MJ0037"/>
    <property type="match status" value="1"/>
</dbReference>
<dbReference type="EMBL" id="JAAAWO010000004">
    <property type="protein sequence ID" value="NDW15220.1"/>
    <property type="molecule type" value="Genomic_DNA"/>
</dbReference>
<dbReference type="InterPro" id="IPR029052">
    <property type="entry name" value="Metallo-depent_PP-like"/>
</dbReference>
<keyword evidence="2" id="KW-0378">Hydrolase</keyword>
<evidence type="ECO:0000259" key="1">
    <source>
        <dbReference type="Pfam" id="PF00149"/>
    </source>
</evidence>
<dbReference type="NCBIfam" id="TIGR04123">
    <property type="entry name" value="P_estr_lig_assc"/>
    <property type="match status" value="1"/>
</dbReference>
<dbReference type="GO" id="GO:0016787">
    <property type="term" value="F:hydrolase activity"/>
    <property type="evidence" value="ECO:0007669"/>
    <property type="project" value="UniProtKB-KW"/>
</dbReference>
<organism evidence="2 3">
    <name type="scientific">Alteromonas genovensis</name>
    <dbReference type="NCBI Taxonomy" id="471225"/>
    <lineage>
        <taxon>Bacteria</taxon>
        <taxon>Pseudomonadati</taxon>
        <taxon>Pseudomonadota</taxon>
        <taxon>Gammaproteobacteria</taxon>
        <taxon>Alteromonadales</taxon>
        <taxon>Alteromonadaceae</taxon>
        <taxon>Alteromonas/Salinimonas group</taxon>
        <taxon>Alteromonas</taxon>
    </lineage>
</organism>
<dbReference type="SUPFAM" id="SSF56300">
    <property type="entry name" value="Metallo-dependent phosphatases"/>
    <property type="match status" value="1"/>
</dbReference>
<keyword evidence="2" id="KW-0540">Nuclease</keyword>
<dbReference type="Pfam" id="PF00149">
    <property type="entry name" value="Metallophos"/>
    <property type="match status" value="1"/>
</dbReference>
<name>A0A6N9TDI8_9ALTE</name>
<dbReference type="PANTHER" id="PTHR39323:SF1">
    <property type="entry name" value="BLR1149 PROTEIN"/>
    <property type="match status" value="1"/>
</dbReference>
<dbReference type="AlphaFoldDB" id="A0A6N9TDI8"/>
<dbReference type="Gene3D" id="3.60.21.10">
    <property type="match status" value="1"/>
</dbReference>